<dbReference type="CDD" id="cd03257">
    <property type="entry name" value="ABC_NikE_OppD_transporters"/>
    <property type="match status" value="1"/>
</dbReference>
<dbReference type="InterPro" id="IPR003593">
    <property type="entry name" value="AAA+_ATPase"/>
</dbReference>
<feature type="domain" description="ABC transporter" evidence="5">
    <location>
        <begin position="11"/>
        <end position="269"/>
    </location>
</feature>
<evidence type="ECO:0000313" key="6">
    <source>
        <dbReference type="EMBL" id="GGP06838.1"/>
    </source>
</evidence>
<keyword evidence="3" id="KW-0547">Nucleotide-binding</keyword>
<dbReference type="InterPro" id="IPR027417">
    <property type="entry name" value="P-loop_NTPase"/>
</dbReference>
<evidence type="ECO:0000256" key="2">
    <source>
        <dbReference type="ARBA" id="ARBA00022448"/>
    </source>
</evidence>
<name>A0ABQ2NPX3_9BACI</name>
<dbReference type="Pfam" id="PF08352">
    <property type="entry name" value="oligo_HPY"/>
    <property type="match status" value="1"/>
</dbReference>
<gene>
    <name evidence="6" type="ORF">GCM10011346_00140</name>
</gene>
<dbReference type="PANTHER" id="PTHR43776">
    <property type="entry name" value="TRANSPORT ATP-BINDING PROTEIN"/>
    <property type="match status" value="1"/>
</dbReference>
<dbReference type="NCBIfam" id="TIGR01727">
    <property type="entry name" value="oligo_HPY"/>
    <property type="match status" value="1"/>
</dbReference>
<proteinExistence type="inferred from homology"/>
<evidence type="ECO:0000259" key="5">
    <source>
        <dbReference type="PROSITE" id="PS50893"/>
    </source>
</evidence>
<organism evidence="6 7">
    <name type="scientific">Oceanobacillus neutriphilus</name>
    <dbReference type="NCBI Taxonomy" id="531815"/>
    <lineage>
        <taxon>Bacteria</taxon>
        <taxon>Bacillati</taxon>
        <taxon>Bacillota</taxon>
        <taxon>Bacilli</taxon>
        <taxon>Bacillales</taxon>
        <taxon>Bacillaceae</taxon>
        <taxon>Oceanobacillus</taxon>
    </lineage>
</organism>
<keyword evidence="4 6" id="KW-0067">ATP-binding</keyword>
<accession>A0ABQ2NPX3</accession>
<dbReference type="Gene3D" id="3.40.50.300">
    <property type="entry name" value="P-loop containing nucleotide triphosphate hydrolases"/>
    <property type="match status" value="1"/>
</dbReference>
<dbReference type="SUPFAM" id="SSF52540">
    <property type="entry name" value="P-loop containing nucleoside triphosphate hydrolases"/>
    <property type="match status" value="1"/>
</dbReference>
<dbReference type="RefSeq" id="WP_188732490.1">
    <property type="nucleotide sequence ID" value="NZ_BMLW01000001.1"/>
</dbReference>
<dbReference type="InterPro" id="IPR003439">
    <property type="entry name" value="ABC_transporter-like_ATP-bd"/>
</dbReference>
<sequence length="341" mass="38274">MGGGETDNCVIEVNNVKKYYIRKTRKTTKRWSLINKEKVKSVDGVSFTMNEGEILGVVGESGCGKSTLGKVLVNLESLSEGSVNIRGLNSNLSLKNNQLAFRKKVQIIFQNPFDTFDPRYTIEKILLNVMKLHDVGSNTDERRMKCIEILENAGLTPAKDILKRYPYELSGGQLQRISIVRSMLLKPDFLVADEPVSMLDVSVRADIMNMLKQVCKIQKTAMVFISHDLAATRYIADRIAVMYLGRIIEIGSTEEIIQNPQHPYTKALISNSMDLDEDIQNKSIIYLKGEPPTPVNAGPGCFFEPRCPISRASCSMQYPDVRAVSNHHEVYCPYGTDELDN</sequence>
<comment type="similarity">
    <text evidence="1">Belongs to the ABC transporter superfamily.</text>
</comment>
<dbReference type="InterPro" id="IPR017871">
    <property type="entry name" value="ABC_transporter-like_CS"/>
</dbReference>
<dbReference type="Proteomes" id="UP000641206">
    <property type="component" value="Unassembled WGS sequence"/>
</dbReference>
<keyword evidence="7" id="KW-1185">Reference proteome</keyword>
<dbReference type="PROSITE" id="PS50893">
    <property type="entry name" value="ABC_TRANSPORTER_2"/>
    <property type="match status" value="1"/>
</dbReference>
<evidence type="ECO:0000256" key="4">
    <source>
        <dbReference type="ARBA" id="ARBA00022840"/>
    </source>
</evidence>
<dbReference type="InterPro" id="IPR050319">
    <property type="entry name" value="ABC_transp_ATP-bind"/>
</dbReference>
<dbReference type="GO" id="GO:0005524">
    <property type="term" value="F:ATP binding"/>
    <property type="evidence" value="ECO:0007669"/>
    <property type="project" value="UniProtKB-KW"/>
</dbReference>
<evidence type="ECO:0000313" key="7">
    <source>
        <dbReference type="Proteomes" id="UP000641206"/>
    </source>
</evidence>
<dbReference type="EMBL" id="BMLW01000001">
    <property type="protein sequence ID" value="GGP06838.1"/>
    <property type="molecule type" value="Genomic_DNA"/>
</dbReference>
<dbReference type="InterPro" id="IPR013563">
    <property type="entry name" value="Oligopep_ABC_C"/>
</dbReference>
<dbReference type="PROSITE" id="PS00211">
    <property type="entry name" value="ABC_TRANSPORTER_1"/>
    <property type="match status" value="1"/>
</dbReference>
<evidence type="ECO:0000256" key="3">
    <source>
        <dbReference type="ARBA" id="ARBA00022741"/>
    </source>
</evidence>
<dbReference type="PANTHER" id="PTHR43776:SF7">
    <property type="entry name" value="D,D-DIPEPTIDE TRANSPORT ATP-BINDING PROTEIN DDPF-RELATED"/>
    <property type="match status" value="1"/>
</dbReference>
<dbReference type="Pfam" id="PF00005">
    <property type="entry name" value="ABC_tran"/>
    <property type="match status" value="1"/>
</dbReference>
<evidence type="ECO:0000256" key="1">
    <source>
        <dbReference type="ARBA" id="ARBA00005417"/>
    </source>
</evidence>
<comment type="caution">
    <text evidence="6">The sequence shown here is derived from an EMBL/GenBank/DDBJ whole genome shotgun (WGS) entry which is preliminary data.</text>
</comment>
<keyword evidence="2" id="KW-0813">Transport</keyword>
<dbReference type="SMART" id="SM00382">
    <property type="entry name" value="AAA"/>
    <property type="match status" value="1"/>
</dbReference>
<reference evidence="7" key="1">
    <citation type="journal article" date="2019" name="Int. J. Syst. Evol. Microbiol.">
        <title>The Global Catalogue of Microorganisms (GCM) 10K type strain sequencing project: providing services to taxonomists for standard genome sequencing and annotation.</title>
        <authorList>
            <consortium name="The Broad Institute Genomics Platform"/>
            <consortium name="The Broad Institute Genome Sequencing Center for Infectious Disease"/>
            <person name="Wu L."/>
            <person name="Ma J."/>
        </authorList>
    </citation>
    <scope>NUCLEOTIDE SEQUENCE [LARGE SCALE GENOMIC DNA]</scope>
    <source>
        <strain evidence="7">CGMCC 1.7693</strain>
    </source>
</reference>
<protein>
    <submittedName>
        <fullName evidence="6">Oligopeptide ABC transporter ATP-binding protein</fullName>
    </submittedName>
</protein>